<dbReference type="EMBL" id="MF919534">
    <property type="protein sequence ID" value="ATS92973.1"/>
    <property type="molecule type" value="Genomic_DNA"/>
</dbReference>
<sequence length="22" mass="2938">MKKLYRRVTAYLWYLYWRITGR</sequence>
<accession>A0A2D2W4F3</accession>
<proteinExistence type="predicted"/>
<name>A0A2D2W4F3_9CAUD</name>
<dbReference type="Proteomes" id="UP000240916">
    <property type="component" value="Segment"/>
</dbReference>
<evidence type="ECO:0000313" key="2">
    <source>
        <dbReference type="Proteomes" id="UP000240916"/>
    </source>
</evidence>
<reference evidence="1 2" key="1">
    <citation type="submission" date="2017-09" db="EMBL/GenBank/DDBJ databases">
        <authorList>
            <person name="Pradhan P."/>
            <person name="Aluri L.S."/>
            <person name="Anandarajan D."/>
            <person name="Beiriger J.C."/>
            <person name="Bethamcharla R."/>
            <person name="Betini N."/>
            <person name="Bhatt S.D."/>
            <person name="Chengalvala S."/>
            <person name="Cox N.E."/>
            <person name="Delvadia B.P."/>
            <person name="Desai A.S."/>
            <person name="Devaney A.M."/>
            <person name="Doyle B.K."/>
            <person name="Edgerton A.O."/>
            <person name="Erlich M.C."/>
            <person name="Fitzpatrick K.C."/>
            <person name="Gajjar E.A."/>
            <person name="Ganguly A."/>
            <person name="Gill R.S."/>
            <person name="Goldman M.G."/>
            <person name="Good P.M."/>
            <person name="Gupta N."/>
            <person name="Haddad L.M."/>
            <person name="Han E.J."/>
            <person name="Jain S."/>
            <person name="Jiang A."/>
            <person name="Jurgielewicz A.D."/>
            <person name="Kainth D.K."/>
            <person name="Karam J.M."/>
            <person name="Kodavatiganti M."/>
            <person name="Kriete S.J."/>
            <person name="MacDonald C.E."/>
            <person name="Maret J.P."/>
            <person name="Mathew A.E."/>
            <person name="Nako S."/>
            <person name="Natrajan M."/>
            <person name="Nishu N.M."/>
            <person name="Parikh A."/>
            <person name="Patel N."/>
            <person name="Patel P.D."/>
            <person name="Patel S."/>
            <person name="Patra K."/>
            <person name="Pumpuckdee D."/>
            <person name="Rai K."/>
            <person name="Ramanathan A."/>
            <person name="Sarkar A."/>
            <person name="Schaffer B.L."/>
            <person name="Shah P."/>
            <person name="Tata R.K."/>
            <person name="Tawfik A.H."/>
            <person name="Thuremella B.T."/>
            <person name="Toma J."/>
            <person name="Tran T.L."/>
            <person name="Veera S."/>
            <person name="Vemulapalli V.K."/>
            <person name="Vidas T.V."/>
            <person name="Vieira K.S."/>
            <person name="Vijayakumar G."/>
            <person name="Walor T.A."/>
            <person name="White C.R."/>
            <person name="Wong B.M."/>
            <person name="Zhao Sl."/>
            <person name="McDonald M.T."/>
            <person name="Dalia R."/>
            <person name="Little J.L."/>
            <person name="Gurney S.M.R."/>
            <person name="Bollivar D.W."/>
            <person name="Garlena R.A."/>
            <person name="Russell D.A."/>
            <person name="Pope W.H."/>
            <person name="Jacobs-Sera D."/>
            <person name="Hendrix R.W."/>
            <person name="Hatfull G.F."/>
        </authorList>
    </citation>
    <scope>NUCLEOTIDE SEQUENCE [LARGE SCALE GENOMIC DNA]</scope>
</reference>
<gene>
    <name evidence="1" type="ORF">SEA_SUPERPHIKIMAN_132</name>
</gene>
<organism evidence="1 2">
    <name type="scientific">Mycobacterium phage Superphikiman</name>
    <dbReference type="NCBI Taxonomy" id="2041551"/>
    <lineage>
        <taxon>Viruses</taxon>
        <taxon>Duplodnaviria</taxon>
        <taxon>Heunggongvirae</taxon>
        <taxon>Uroviricota</taxon>
        <taxon>Caudoviricetes</taxon>
        <taxon>Omegavirus</taxon>
        <taxon>Omegavirus courthouse</taxon>
    </lineage>
</organism>
<protein>
    <submittedName>
        <fullName evidence="1">Uncharacterized protein</fullName>
    </submittedName>
</protein>
<evidence type="ECO:0000313" key="1">
    <source>
        <dbReference type="EMBL" id="ATS92973.1"/>
    </source>
</evidence>